<reference evidence="5 6" key="1">
    <citation type="journal article" date="2016" name="Front. Microbiol.">
        <title>High-Level Heat Resistance of Spores of Bacillus amyloliquefaciens and Bacillus licheniformis Results from the Presence of a spoVA Operon in a Tn1546 Transposon.</title>
        <authorList>
            <person name="Berendsen E.M."/>
            <person name="Koning R.A."/>
            <person name="Boekhorst J."/>
            <person name="de Jong A."/>
            <person name="Kuipers O.P."/>
            <person name="Wells-Bennik M.H."/>
        </authorList>
    </citation>
    <scope>NUCLEOTIDE SEQUENCE [LARGE SCALE GENOMIC DNA]</scope>
    <source>
        <strain evidence="5 6">B4121</strain>
    </source>
</reference>
<proteinExistence type="predicted"/>
<dbReference type="SUPFAM" id="SSF46689">
    <property type="entry name" value="Homeodomain-like"/>
    <property type="match status" value="1"/>
</dbReference>
<feature type="DNA-binding region" description="H-T-H motif" evidence="3">
    <location>
        <begin position="33"/>
        <end position="52"/>
    </location>
</feature>
<evidence type="ECO:0000256" key="3">
    <source>
        <dbReference type="PROSITE-ProRule" id="PRU00335"/>
    </source>
</evidence>
<dbReference type="Pfam" id="PF14278">
    <property type="entry name" value="TetR_C_8"/>
    <property type="match status" value="1"/>
</dbReference>
<protein>
    <submittedName>
        <fullName evidence="5">Transcriptional regulator TetR family</fullName>
    </submittedName>
</protein>
<evidence type="ECO:0000313" key="5">
    <source>
        <dbReference type="EMBL" id="OLF89266.1"/>
    </source>
</evidence>
<dbReference type="GO" id="GO:0003677">
    <property type="term" value="F:DNA binding"/>
    <property type="evidence" value="ECO:0007669"/>
    <property type="project" value="UniProtKB-UniRule"/>
</dbReference>
<dbReference type="PANTHER" id="PTHR43479">
    <property type="entry name" value="ACREF/ENVCD OPERON REPRESSOR-RELATED"/>
    <property type="match status" value="1"/>
</dbReference>
<dbReference type="AlphaFoldDB" id="A0A7Z1B1P8"/>
<evidence type="ECO:0000256" key="1">
    <source>
        <dbReference type="ARBA" id="ARBA00022491"/>
    </source>
</evidence>
<feature type="domain" description="HTH tetR-type" evidence="4">
    <location>
        <begin position="10"/>
        <end position="70"/>
    </location>
</feature>
<dbReference type="GeneID" id="56670683"/>
<comment type="caution">
    <text evidence="5">The sequence shown here is derived from an EMBL/GenBank/DDBJ whole genome shotgun (WGS) entry which is preliminary data.</text>
</comment>
<evidence type="ECO:0000256" key="2">
    <source>
        <dbReference type="ARBA" id="ARBA00023125"/>
    </source>
</evidence>
<dbReference type="PANTHER" id="PTHR43479:SF11">
    <property type="entry name" value="ACREF_ENVCD OPERON REPRESSOR-RELATED"/>
    <property type="match status" value="1"/>
</dbReference>
<evidence type="ECO:0000313" key="6">
    <source>
        <dbReference type="Proteomes" id="UP000185604"/>
    </source>
</evidence>
<organism evidence="5 6">
    <name type="scientific">Bacillus paralicheniformis</name>
    <dbReference type="NCBI Taxonomy" id="1648923"/>
    <lineage>
        <taxon>Bacteria</taxon>
        <taxon>Bacillati</taxon>
        <taxon>Bacillota</taxon>
        <taxon>Bacilli</taxon>
        <taxon>Bacillales</taxon>
        <taxon>Bacillaceae</taxon>
        <taxon>Bacillus</taxon>
    </lineage>
</organism>
<dbReference type="Gene3D" id="1.10.357.10">
    <property type="entry name" value="Tetracycline Repressor, domain 2"/>
    <property type="match status" value="1"/>
</dbReference>
<dbReference type="InterPro" id="IPR039532">
    <property type="entry name" value="TetR_C_Firmicutes"/>
</dbReference>
<dbReference type="InterPro" id="IPR050624">
    <property type="entry name" value="HTH-type_Tx_Regulator"/>
</dbReference>
<dbReference type="PROSITE" id="PS50977">
    <property type="entry name" value="HTH_TETR_2"/>
    <property type="match status" value="1"/>
</dbReference>
<dbReference type="EMBL" id="LKPO01000022">
    <property type="protein sequence ID" value="OLF89266.1"/>
    <property type="molecule type" value="Genomic_DNA"/>
</dbReference>
<accession>A0A7Z1B1P8</accession>
<dbReference type="Pfam" id="PF00440">
    <property type="entry name" value="TetR_N"/>
    <property type="match status" value="1"/>
</dbReference>
<evidence type="ECO:0000259" key="4">
    <source>
        <dbReference type="PROSITE" id="PS50977"/>
    </source>
</evidence>
<sequence length="189" mass="22651">MKQMPSKTAQQSKSWLTLSLLELMKEKSFSDITITEIAEKAQLDRRTFYRHFHSKKDILDRYFEQLCSEYSNYIVQEKHIDLSSLGHAYFNFWSRHADFLQALHQNHLFYLIVEKYNELLPDLHKKFKEETFHFKSKIDLEYGLSFSAGGFWNILSKWFERGRKETPEEMSHILQGIVDSFLNKQAIER</sequence>
<dbReference type="InterPro" id="IPR001647">
    <property type="entry name" value="HTH_TetR"/>
</dbReference>
<keyword evidence="1" id="KW-0678">Repressor</keyword>
<name>A0A7Z1B1P8_9BACI</name>
<keyword evidence="2 3" id="KW-0238">DNA-binding</keyword>
<dbReference type="InterPro" id="IPR009057">
    <property type="entry name" value="Homeodomain-like_sf"/>
</dbReference>
<gene>
    <name evidence="5" type="ORF">B4121_3659</name>
</gene>
<dbReference type="Proteomes" id="UP000185604">
    <property type="component" value="Unassembled WGS sequence"/>
</dbReference>
<dbReference type="RefSeq" id="WP_035339157.1">
    <property type="nucleotide sequence ID" value="NZ_AP025339.1"/>
</dbReference>